<sequence>MDKPIKSEDVQFYKDNGYLLVRGVFSSAEVEEMRGALNGIIDRAAKSKYDGNATWQGDYLPPEELKKLVLKGFHDVHYHDASFTRAAIHPNMTSVLSQLIGPNVQLHHSKMLVKPPEKGAAFPLHQDTPYFPHADHTMLAASVHLDDSDMENGCLCVIPGSHKQGLLPHVGRYYLDHREYPLSAATPCPASAGDVLFFNYLTIHGSDVNRSTRNRRNVLFQYRDPMDLPTEDVHVNWGQGLMVCGENPIYKAYQPEYQLK</sequence>
<keyword evidence="1" id="KW-0560">Oxidoreductase</keyword>
<evidence type="ECO:0000313" key="2">
    <source>
        <dbReference type="Proteomes" id="UP001153387"/>
    </source>
</evidence>
<dbReference type="Gene3D" id="2.60.120.620">
    <property type="entry name" value="q2cbj1_9rhob like domain"/>
    <property type="match status" value="1"/>
</dbReference>
<dbReference type="SUPFAM" id="SSF51197">
    <property type="entry name" value="Clavaminate synthase-like"/>
    <property type="match status" value="1"/>
</dbReference>
<dbReference type="EMBL" id="JAPDHZ010000002">
    <property type="protein sequence ID" value="MDG0789584.1"/>
    <property type="molecule type" value="Genomic_DNA"/>
</dbReference>
<dbReference type="PANTHER" id="PTHR20883:SF48">
    <property type="entry name" value="ECTOINE DIOXYGENASE"/>
    <property type="match status" value="1"/>
</dbReference>
<dbReference type="GO" id="GO:0005506">
    <property type="term" value="F:iron ion binding"/>
    <property type="evidence" value="ECO:0007669"/>
    <property type="project" value="UniProtKB-ARBA"/>
</dbReference>
<dbReference type="Proteomes" id="UP001153387">
    <property type="component" value="Unassembled WGS sequence"/>
</dbReference>
<gene>
    <name evidence="1" type="ORF">OMP38_00975</name>
</gene>
<comment type="caution">
    <text evidence="1">The sequence shown here is derived from an EMBL/GenBank/DDBJ whole genome shotgun (WGS) entry which is preliminary data.</text>
</comment>
<reference evidence="1 2" key="1">
    <citation type="submission" date="2022-10" db="EMBL/GenBank/DDBJ databases">
        <title>Comparative genomic analysis of Cohnella hashimotonis sp. nov., isolated from the International Space Station.</title>
        <authorList>
            <person name="Simpson A."/>
            <person name="Venkateswaran K."/>
        </authorList>
    </citation>
    <scope>NUCLEOTIDE SEQUENCE [LARGE SCALE GENOMIC DNA]</scope>
    <source>
        <strain evidence="1 2">DSM 18997</strain>
    </source>
</reference>
<dbReference type="InterPro" id="IPR008775">
    <property type="entry name" value="Phytyl_CoA_dOase-like"/>
</dbReference>
<dbReference type="AlphaFoldDB" id="A0A9X4KCF7"/>
<dbReference type="RefSeq" id="WP_277563509.1">
    <property type="nucleotide sequence ID" value="NZ_JAPDHZ010000002.1"/>
</dbReference>
<dbReference type="PANTHER" id="PTHR20883">
    <property type="entry name" value="PHYTANOYL-COA DIOXYGENASE DOMAIN CONTAINING 1"/>
    <property type="match status" value="1"/>
</dbReference>
<organism evidence="1 2">
    <name type="scientific">Cohnella ginsengisoli</name>
    <dbReference type="NCBI Taxonomy" id="425004"/>
    <lineage>
        <taxon>Bacteria</taxon>
        <taxon>Bacillati</taxon>
        <taxon>Bacillota</taxon>
        <taxon>Bacilli</taxon>
        <taxon>Bacillales</taxon>
        <taxon>Paenibacillaceae</taxon>
        <taxon>Cohnella</taxon>
    </lineage>
</organism>
<proteinExistence type="predicted"/>
<name>A0A9X4KCF7_9BACL</name>
<dbReference type="GO" id="GO:0016706">
    <property type="term" value="F:2-oxoglutarate-dependent dioxygenase activity"/>
    <property type="evidence" value="ECO:0007669"/>
    <property type="project" value="UniProtKB-ARBA"/>
</dbReference>
<keyword evidence="2" id="KW-1185">Reference proteome</keyword>
<evidence type="ECO:0000313" key="1">
    <source>
        <dbReference type="EMBL" id="MDG0789584.1"/>
    </source>
</evidence>
<accession>A0A9X4KCF7</accession>
<keyword evidence="1" id="KW-0223">Dioxygenase</keyword>
<dbReference type="Pfam" id="PF05721">
    <property type="entry name" value="PhyH"/>
    <property type="match status" value="1"/>
</dbReference>
<protein>
    <submittedName>
        <fullName evidence="1">Phytanoyl-CoA dioxygenase family protein</fullName>
    </submittedName>
</protein>